<feature type="binding site" evidence="1">
    <location>
        <position position="203"/>
    </location>
    <ligand>
        <name>adenosylcob(III)alamin</name>
        <dbReference type="ChEBI" id="CHEBI:18408"/>
    </ligand>
</feature>
<keyword evidence="1 2" id="KW-0456">Lyase</keyword>
<protein>
    <recommendedName>
        <fullName evidence="1">Ethanolamine ammonia-lyase small subunit</fullName>
        <shortName evidence="1">EAL small subunit</shortName>
        <ecNumber evidence="1">4.3.1.7</ecNumber>
    </recommendedName>
</protein>
<comment type="pathway">
    <text evidence="1">Amine and polyamine degradation; ethanolamine degradation.</text>
</comment>
<dbReference type="Pfam" id="PF05985">
    <property type="entry name" value="EutC"/>
    <property type="match status" value="1"/>
</dbReference>
<comment type="subunit">
    <text evidence="1">The basic unit is a heterodimer which dimerizes to form tetramers. The heterotetramers trimerize; 6 large subunits form a core ring with 6 small subunits projecting outwards.</text>
</comment>
<keyword evidence="1" id="KW-0170">Cobalt</keyword>
<gene>
    <name evidence="1 2" type="primary">eutC</name>
    <name evidence="2" type="ORF">KVH43_01875</name>
</gene>
<feature type="binding site" evidence="1">
    <location>
        <position position="224"/>
    </location>
    <ligand>
        <name>adenosylcob(III)alamin</name>
        <dbReference type="ChEBI" id="CHEBI:18408"/>
    </ligand>
</feature>
<sequence>MLEEKDIKRLIEKVIAQMVAKEQVENKIESVDTQKYDEDLRDLVALDLKEWFLVEDAHDKNGYMKMKAYTPARIGVGRAGVRYKTDTMLRFRADHAAAQDAVFTDVSDDFINELKLFSVKTKCKDKDEFLTRPDLGKQFDEDQIGIIKDKCNKKPQVQIYVSDGLSSTAIEANVKDVLPAIMQGLESYGISVGTPFFVKYGRVGAMDEISEALDADVTCVLIGERPGLITAESMSAYIAYKATIGMPESRRNVISNIHKGGTPPVEAGAHIAEVIKIMLDKKISGVELKL</sequence>
<dbReference type="GO" id="GO:0008851">
    <property type="term" value="F:ethanolamine ammonia-lyase activity"/>
    <property type="evidence" value="ECO:0007669"/>
    <property type="project" value="UniProtKB-EC"/>
</dbReference>
<dbReference type="HAMAP" id="MF_00601">
    <property type="entry name" value="EutC"/>
    <property type="match status" value="1"/>
</dbReference>
<evidence type="ECO:0000313" key="2">
    <source>
        <dbReference type="EMBL" id="QXM06522.1"/>
    </source>
</evidence>
<evidence type="ECO:0000256" key="1">
    <source>
        <dbReference type="HAMAP-Rule" id="MF_00601"/>
    </source>
</evidence>
<dbReference type="NCBIfam" id="NF003971">
    <property type="entry name" value="PRK05465.1"/>
    <property type="match status" value="1"/>
</dbReference>
<keyword evidence="1" id="KW-0846">Cobalamin</keyword>
<comment type="subcellular location">
    <subcellularLocation>
        <location evidence="1">Bacterial microcompartment</location>
    </subcellularLocation>
</comment>
<reference evidence="2" key="1">
    <citation type="submission" date="2021-07" db="EMBL/GenBank/DDBJ databases">
        <title>Complete genome sequence of Crassaminicella sp. 143-21, isolated from a deep-sea hydrothermal vent.</title>
        <authorList>
            <person name="Li X."/>
        </authorList>
    </citation>
    <scope>NUCLEOTIDE SEQUENCE</scope>
    <source>
        <strain evidence="2">143-21</strain>
    </source>
</reference>
<dbReference type="EMBL" id="CP078093">
    <property type="protein sequence ID" value="QXM06522.1"/>
    <property type="molecule type" value="Genomic_DNA"/>
</dbReference>
<dbReference type="RefSeq" id="WP_218283218.1">
    <property type="nucleotide sequence ID" value="NZ_CP078093.1"/>
</dbReference>
<comment type="cofactor">
    <cofactor evidence="1">
        <name>adenosylcob(III)alamin</name>
        <dbReference type="ChEBI" id="CHEBI:18408"/>
    </cofactor>
    <text evidence="1">Binds between the large and small subunits.</text>
</comment>
<proteinExistence type="inferred from homology"/>
<name>A0ABX8RBT9_9CLOT</name>
<dbReference type="PIRSF" id="PIRSF018982">
    <property type="entry name" value="EutC"/>
    <property type="match status" value="1"/>
</dbReference>
<comment type="catalytic activity">
    <reaction evidence="1">
        <text>ethanolamine = acetaldehyde + NH4(+)</text>
        <dbReference type="Rhea" id="RHEA:15313"/>
        <dbReference type="ChEBI" id="CHEBI:15343"/>
        <dbReference type="ChEBI" id="CHEBI:28938"/>
        <dbReference type="ChEBI" id="CHEBI:57603"/>
        <dbReference type="EC" id="4.3.1.7"/>
    </reaction>
</comment>
<dbReference type="PANTHER" id="PTHR39330">
    <property type="entry name" value="ETHANOLAMINE AMMONIA-LYASE LIGHT CHAIN"/>
    <property type="match status" value="1"/>
</dbReference>
<accession>A0ABX8RBT9</accession>
<comment type="similarity">
    <text evidence="1">Belongs to the EutC family.</text>
</comment>
<dbReference type="EC" id="4.3.1.7" evidence="1"/>
<evidence type="ECO:0000313" key="3">
    <source>
        <dbReference type="Proteomes" id="UP000886818"/>
    </source>
</evidence>
<dbReference type="InterPro" id="IPR009246">
    <property type="entry name" value="EutC"/>
</dbReference>
<organism evidence="2 3">
    <name type="scientific">Crassaminicella indica</name>
    <dbReference type="NCBI Taxonomy" id="2855394"/>
    <lineage>
        <taxon>Bacteria</taxon>
        <taxon>Bacillati</taxon>
        <taxon>Bacillota</taxon>
        <taxon>Clostridia</taxon>
        <taxon>Eubacteriales</taxon>
        <taxon>Clostridiaceae</taxon>
        <taxon>Crassaminicella</taxon>
    </lineage>
</organism>
<keyword evidence="1" id="KW-1283">Bacterial microcompartment</keyword>
<keyword evidence="3" id="KW-1185">Reference proteome</keyword>
<dbReference type="Proteomes" id="UP000886818">
    <property type="component" value="Chromosome"/>
</dbReference>
<comment type="function">
    <text evidence="1">Catalyzes the deamination of various vicinal amino-alcohols to oxo compounds. Allows this organism to utilize ethanolamine as the sole source of nitrogen and carbon in the presence of external vitamin B12.</text>
</comment>
<dbReference type="PANTHER" id="PTHR39330:SF1">
    <property type="entry name" value="ETHANOLAMINE AMMONIA-LYASE SMALL SUBUNIT"/>
    <property type="match status" value="1"/>
</dbReference>